<dbReference type="EMBL" id="VWSG01000011">
    <property type="protein sequence ID" value="KAA5532809.1"/>
    <property type="molecule type" value="Genomic_DNA"/>
</dbReference>
<evidence type="ECO:0000313" key="1">
    <source>
        <dbReference type="EMBL" id="KAA5532809.1"/>
    </source>
</evidence>
<evidence type="ECO:0000313" key="2">
    <source>
        <dbReference type="Proteomes" id="UP000325141"/>
    </source>
</evidence>
<sequence>MTEKIKKDMIDGNIVNSIVSSQVDLSDPENPILPDFVLKSVYDLAMINKADINGINTIGGSWKIDTISSDLFSGSFKRVLRVIGGQMTIEYGDINLATHRFLANDINALKLKVGSAEYTVFHTGNFNPDSKANTDGSNASGALAATIGNNHNHTNKSVLDSITPQDLIDWDTASAQSHNALTLGANTAGIDLNTATQRLQFQNGYQLPTAIKLGEYDEAFLMRHSHSNKLVLDNLTQTVIDNSHTHGNKALLDSYNQINADIAAAVSLRHSHINKAILDAITAAYTTADKNTLDALAGIQLEADQANALIRIKDGNGVVLSTLNVAFLNNEGTQFVYNPSNNTLDLINDYDQTLSSIPVSSFVTNLVSNANWNGTTPSRLDFKDNAGTILFSIDYAIANIQGLQSALNLKANQSGNYPSLNVGQSNDTFNWGVGYTNTFGGVSGVIGIDYFYGYNSSTGNGHILTKTDFQNALGINTALALNLQQVATNGNTTNQSLTIGSTLSMIGGNGSGIYIAPNQGGGASITYNANGNLDITPRSGYDTDFTSGNINTTLYGSANLWYQGYLNSQTAINLTWDQVLSNSADATNKTPIFYGISPNKAIFRSRGTTGDNYISFQDVNGGEAAYQGFGSSSNEDYTFLLRNNGSNKFQWYIDDFIMFMDANKVDIWKPLYVNAQIDTLAHGNSAQWYQGYLNSQNAIIGTNNVTVATNFNFAIGYDGIENFIQSHGGKDLNINPLGNTVKIQGEIISAGLIQLWNSYNAILANKANTSGFYSLLDTGFWNGQKYLGTTGGDIEYFMTYDNINSLWRPSTIAEAKNILGVKNSIILNSQAGLNNASGTGSNNGFVNTVWFDYNWANQGYAGSTISFGGFGGGYQTEIFGTYGNGGNRLGFRTRNDDINQWNPARWIWHDGNFDPDSKANVFGSNLQNIPNWQSVLGITGLGTNKANIDGTNLTNIPNWQNVLGVGAWNLYDGSAPAVNPLYSMLFDNNTGKWTYSTKGQFKDWLDLSAYALTSQIPTDNNQLTNGAGYITASALNGYATQTWVQSQGYLSSFTETDPTVPTHVKNITTGNISTWNSKQDALTAGSNISIVGNVISATGSGSGGIVNISTDNSQQPGPTSSQVPIYFASHESYGRPEADNTDDEVGNATMKVTSGDYIRFHSSFDSTHYDTPSAGSTYALDIDGLRRHIYNIIFQGGGAGGTVQFGRGIYEGDQINITVSRGQQINLQPQGTSIISSFGNEVQTHANLIWSTKADSWLLVGYD</sequence>
<name>A0A5M6CI87_9FLAO</name>
<dbReference type="Proteomes" id="UP000325141">
    <property type="component" value="Unassembled WGS sequence"/>
</dbReference>
<comment type="caution">
    <text evidence="1">The sequence shown here is derived from an EMBL/GenBank/DDBJ whole genome shotgun (WGS) entry which is preliminary data.</text>
</comment>
<dbReference type="RefSeq" id="WP_150014035.1">
    <property type="nucleotide sequence ID" value="NZ_VWSG01000011.1"/>
</dbReference>
<reference evidence="1 2" key="1">
    <citation type="submission" date="2019-09" db="EMBL/GenBank/DDBJ databases">
        <title>Genome sequence and assembly of Flavobacterium sp.</title>
        <authorList>
            <person name="Chhetri G."/>
        </authorList>
    </citation>
    <scope>NUCLEOTIDE SEQUENCE [LARGE SCALE GENOMIC DNA]</scope>
    <source>
        <strain evidence="1 2">SNL9</strain>
    </source>
</reference>
<protein>
    <submittedName>
        <fullName evidence="1">Uncharacterized protein</fullName>
    </submittedName>
</protein>
<organism evidence="1 2">
    <name type="scientific">Paenimyroides baculatum</name>
    <dbReference type="NCBI Taxonomy" id="2608000"/>
    <lineage>
        <taxon>Bacteria</taxon>
        <taxon>Pseudomonadati</taxon>
        <taxon>Bacteroidota</taxon>
        <taxon>Flavobacteriia</taxon>
        <taxon>Flavobacteriales</taxon>
        <taxon>Flavobacteriaceae</taxon>
        <taxon>Paenimyroides</taxon>
    </lineage>
</organism>
<proteinExistence type="predicted"/>
<gene>
    <name evidence="1" type="ORF">F0460_13270</name>
</gene>
<dbReference type="AlphaFoldDB" id="A0A5M6CI87"/>
<accession>A0A5M6CI87</accession>
<keyword evidence="2" id="KW-1185">Reference proteome</keyword>